<keyword evidence="2" id="KW-1185">Reference proteome</keyword>
<comment type="caution">
    <text evidence="1">The sequence shown here is derived from an EMBL/GenBank/DDBJ whole genome shotgun (WGS) entry which is preliminary data.</text>
</comment>
<gene>
    <name evidence="1" type="ORF">DPEC_G00077510</name>
</gene>
<reference evidence="1" key="1">
    <citation type="submission" date="2021-05" db="EMBL/GenBank/DDBJ databases">
        <authorList>
            <person name="Pan Q."/>
            <person name="Jouanno E."/>
            <person name="Zahm M."/>
            <person name="Klopp C."/>
            <person name="Cabau C."/>
            <person name="Louis A."/>
            <person name="Berthelot C."/>
            <person name="Parey E."/>
            <person name="Roest Crollius H."/>
            <person name="Montfort J."/>
            <person name="Robinson-Rechavi M."/>
            <person name="Bouchez O."/>
            <person name="Lampietro C."/>
            <person name="Lopez Roques C."/>
            <person name="Donnadieu C."/>
            <person name="Postlethwait J."/>
            <person name="Bobe J."/>
            <person name="Dillon D."/>
            <person name="Chandos A."/>
            <person name="von Hippel F."/>
            <person name="Guiguen Y."/>
        </authorList>
    </citation>
    <scope>NUCLEOTIDE SEQUENCE</scope>
    <source>
        <strain evidence="1">YG-Jan2019</strain>
    </source>
</reference>
<organism evidence="1 2">
    <name type="scientific">Dallia pectoralis</name>
    <name type="common">Alaska blackfish</name>
    <dbReference type="NCBI Taxonomy" id="75939"/>
    <lineage>
        <taxon>Eukaryota</taxon>
        <taxon>Metazoa</taxon>
        <taxon>Chordata</taxon>
        <taxon>Craniata</taxon>
        <taxon>Vertebrata</taxon>
        <taxon>Euteleostomi</taxon>
        <taxon>Actinopterygii</taxon>
        <taxon>Neopterygii</taxon>
        <taxon>Teleostei</taxon>
        <taxon>Protacanthopterygii</taxon>
        <taxon>Esociformes</taxon>
        <taxon>Umbridae</taxon>
        <taxon>Dallia</taxon>
    </lineage>
</organism>
<protein>
    <submittedName>
        <fullName evidence="1">Uncharacterized protein</fullName>
    </submittedName>
</protein>
<accession>A0ACC2H416</accession>
<name>A0ACC2H416_DALPE</name>
<proteinExistence type="predicted"/>
<evidence type="ECO:0000313" key="1">
    <source>
        <dbReference type="EMBL" id="KAJ8010669.1"/>
    </source>
</evidence>
<evidence type="ECO:0000313" key="2">
    <source>
        <dbReference type="Proteomes" id="UP001157502"/>
    </source>
</evidence>
<dbReference type="Proteomes" id="UP001157502">
    <property type="component" value="Chromosome 6"/>
</dbReference>
<dbReference type="EMBL" id="CM055733">
    <property type="protein sequence ID" value="KAJ8010669.1"/>
    <property type="molecule type" value="Genomic_DNA"/>
</dbReference>
<sequence length="75" mass="8476">MKQKQYVGLGAKKLWENQEEPNTWITTKVVRRSIFRSLSTMNQTAGVTQTYRRCSRAGKIGSDIISGVFTPPQLS</sequence>